<name>A0ABV0Y6L9_9TELE</name>
<evidence type="ECO:0000313" key="2">
    <source>
        <dbReference type="EMBL" id="MEQ2289449.1"/>
    </source>
</evidence>
<dbReference type="InterPro" id="IPR001353">
    <property type="entry name" value="Proteasome_sua/b"/>
</dbReference>
<accession>A0ABV0Y6L9</accession>
<dbReference type="InterPro" id="IPR029055">
    <property type="entry name" value="Ntn_hydrolases_N"/>
</dbReference>
<comment type="caution">
    <text evidence="2">The sequence shown here is derived from an EMBL/GenBank/DDBJ whole genome shotgun (WGS) entry which is preliminary data.</text>
</comment>
<dbReference type="EMBL" id="JAHRIP010023242">
    <property type="protein sequence ID" value="MEQ2289449.1"/>
    <property type="molecule type" value="Genomic_DNA"/>
</dbReference>
<dbReference type="Proteomes" id="UP001469553">
    <property type="component" value="Unassembled WGS sequence"/>
</dbReference>
<proteinExistence type="predicted"/>
<evidence type="ECO:0000259" key="1">
    <source>
        <dbReference type="Pfam" id="PF12465"/>
    </source>
</evidence>
<dbReference type="Gene3D" id="3.60.20.10">
    <property type="entry name" value="Glutamine Phosphoribosylpyrophosphate, subunit 1, domain 1"/>
    <property type="match status" value="1"/>
</dbReference>
<dbReference type="InterPro" id="IPR024689">
    <property type="entry name" value="Proteasome_bsu_C"/>
</dbReference>
<reference evidence="2 3" key="1">
    <citation type="submission" date="2021-06" db="EMBL/GenBank/DDBJ databases">
        <authorList>
            <person name="Palmer J.M."/>
        </authorList>
    </citation>
    <scope>NUCLEOTIDE SEQUENCE [LARGE SCALE GENOMIC DNA]</scope>
    <source>
        <strain evidence="2 3">AS_MEX2019</strain>
        <tissue evidence="2">Muscle</tissue>
    </source>
</reference>
<feature type="domain" description="Proteasome beta subunit C-terminal" evidence="1">
    <location>
        <begin position="74"/>
        <end position="103"/>
    </location>
</feature>
<organism evidence="2 3">
    <name type="scientific">Ameca splendens</name>
    <dbReference type="NCBI Taxonomy" id="208324"/>
    <lineage>
        <taxon>Eukaryota</taxon>
        <taxon>Metazoa</taxon>
        <taxon>Chordata</taxon>
        <taxon>Craniata</taxon>
        <taxon>Vertebrata</taxon>
        <taxon>Euteleostomi</taxon>
        <taxon>Actinopterygii</taxon>
        <taxon>Neopterygii</taxon>
        <taxon>Teleostei</taxon>
        <taxon>Neoteleostei</taxon>
        <taxon>Acanthomorphata</taxon>
        <taxon>Ovalentaria</taxon>
        <taxon>Atherinomorphae</taxon>
        <taxon>Cyprinodontiformes</taxon>
        <taxon>Goodeidae</taxon>
        <taxon>Ameca</taxon>
    </lineage>
</organism>
<dbReference type="GO" id="GO:0000502">
    <property type="term" value="C:proteasome complex"/>
    <property type="evidence" value="ECO:0007669"/>
    <property type="project" value="UniProtKB-KW"/>
</dbReference>
<dbReference type="SUPFAM" id="SSF56235">
    <property type="entry name" value="N-terminal nucleophile aminohydrolases (Ntn hydrolases)"/>
    <property type="match status" value="1"/>
</dbReference>
<keyword evidence="3" id="KW-1185">Reference proteome</keyword>
<keyword evidence="2" id="KW-0647">Proteasome</keyword>
<dbReference type="Pfam" id="PF12465">
    <property type="entry name" value="Pr_beta_C"/>
    <property type="match status" value="1"/>
</dbReference>
<gene>
    <name evidence="2" type="primary">PSMB7_2</name>
    <name evidence="2" type="ORF">AMECASPLE_033131</name>
</gene>
<dbReference type="Pfam" id="PF00227">
    <property type="entry name" value="Proteasome"/>
    <property type="match status" value="1"/>
</dbReference>
<sequence>MAVFEDRYKPDMEEEEAKRLVRDAIAAGIFNDLGSGSNIDLSVITKGNVDYIRPHDEANKKGIRLNELEALQPTGDYKYKRGTTAVLSKSVTPLDLEVVEESIQTMDTS</sequence>
<protein>
    <submittedName>
        <fullName evidence="2">Proteasome subunit beta type-7</fullName>
    </submittedName>
</protein>
<evidence type="ECO:0000313" key="3">
    <source>
        <dbReference type="Proteomes" id="UP001469553"/>
    </source>
</evidence>